<dbReference type="PANTHER" id="PTHR11558">
    <property type="entry name" value="SPERMIDINE/SPERMINE SYNTHASE"/>
    <property type="match status" value="1"/>
</dbReference>
<reference evidence="2" key="1">
    <citation type="submission" date="2023-03" db="EMBL/GenBank/DDBJ databases">
        <authorList>
            <person name="Steffen K."/>
            <person name="Cardenas P."/>
        </authorList>
    </citation>
    <scope>NUCLEOTIDE SEQUENCE</scope>
</reference>
<protein>
    <submittedName>
        <fullName evidence="2">EEF1A lysine and N-terminal methyltransferase</fullName>
    </submittedName>
</protein>
<dbReference type="PANTHER" id="PTHR11558:SF11">
    <property type="entry name" value="SPERMIDINE SYNTHASE"/>
    <property type="match status" value="1"/>
</dbReference>
<dbReference type="GO" id="GO:0008295">
    <property type="term" value="P:spermidine biosynthetic process"/>
    <property type="evidence" value="ECO:0007669"/>
    <property type="project" value="TreeGrafter"/>
</dbReference>
<comment type="caution">
    <text evidence="2">The sequence shown here is derived from an EMBL/GenBank/DDBJ whole genome shotgun (WGS) entry which is preliminary data.</text>
</comment>
<dbReference type="InterPro" id="IPR029063">
    <property type="entry name" value="SAM-dependent_MTases_sf"/>
</dbReference>
<feature type="region of interest" description="Disordered" evidence="1">
    <location>
        <begin position="1"/>
        <end position="24"/>
    </location>
</feature>
<keyword evidence="2" id="KW-0808">Transferase</keyword>
<feature type="non-terminal residue" evidence="2">
    <location>
        <position position="357"/>
    </location>
</feature>
<keyword evidence="3" id="KW-1185">Reference proteome</keyword>
<evidence type="ECO:0000313" key="3">
    <source>
        <dbReference type="Proteomes" id="UP001174909"/>
    </source>
</evidence>
<keyword evidence="2" id="KW-0489">Methyltransferase</keyword>
<dbReference type="GO" id="GO:0008168">
    <property type="term" value="F:methyltransferase activity"/>
    <property type="evidence" value="ECO:0007669"/>
    <property type="project" value="UniProtKB-KW"/>
</dbReference>
<dbReference type="Proteomes" id="UP001174909">
    <property type="component" value="Unassembled WGS sequence"/>
</dbReference>
<name>A0AA35WLP3_GEOBA</name>
<dbReference type="Gene3D" id="3.40.50.150">
    <property type="entry name" value="Vaccinia Virus protein VP39"/>
    <property type="match status" value="1"/>
</dbReference>
<proteinExistence type="predicted"/>
<dbReference type="AlphaFoldDB" id="A0AA35WLP3"/>
<dbReference type="InterPro" id="IPR001045">
    <property type="entry name" value="Spermi_synthase"/>
</dbReference>
<dbReference type="GO" id="GO:0005829">
    <property type="term" value="C:cytosol"/>
    <property type="evidence" value="ECO:0007669"/>
    <property type="project" value="TreeGrafter"/>
</dbReference>
<gene>
    <name evidence="2" type="ORF">GBAR_LOCUS14478</name>
</gene>
<evidence type="ECO:0000256" key="1">
    <source>
        <dbReference type="SAM" id="MobiDB-lite"/>
    </source>
</evidence>
<dbReference type="GO" id="GO:0004766">
    <property type="term" value="F:spermidine synthase activity"/>
    <property type="evidence" value="ECO:0007669"/>
    <property type="project" value="TreeGrafter"/>
</dbReference>
<dbReference type="Pfam" id="PF01564">
    <property type="entry name" value="Spermine_synth"/>
    <property type="match status" value="1"/>
</dbReference>
<dbReference type="SUPFAM" id="SSF53335">
    <property type="entry name" value="S-adenosyl-L-methionine-dependent methyltransferases"/>
    <property type="match status" value="1"/>
</dbReference>
<accession>A0AA35WLP3</accession>
<dbReference type="GO" id="GO:0032259">
    <property type="term" value="P:methylation"/>
    <property type="evidence" value="ECO:0007669"/>
    <property type="project" value="UniProtKB-KW"/>
</dbReference>
<feature type="compositionally biased region" description="Basic residues" evidence="1">
    <location>
        <begin position="1"/>
        <end position="13"/>
    </location>
</feature>
<organism evidence="2 3">
    <name type="scientific">Geodia barretti</name>
    <name type="common">Barrett's horny sponge</name>
    <dbReference type="NCBI Taxonomy" id="519541"/>
    <lineage>
        <taxon>Eukaryota</taxon>
        <taxon>Metazoa</taxon>
        <taxon>Porifera</taxon>
        <taxon>Demospongiae</taxon>
        <taxon>Heteroscleromorpha</taxon>
        <taxon>Tetractinellida</taxon>
        <taxon>Astrophorina</taxon>
        <taxon>Geodiidae</taxon>
        <taxon>Geodia</taxon>
    </lineage>
</organism>
<sequence length="357" mass="37954">KSFQKKRKKKSKKASSVPPPLSPDPSHLCFTHHRAMLGSLCLTPAIVCSRGSDRGGGGVRGGGRGVRGRVLIIGLGGGALPTFIQRYLPQVSLDVCELDPELVDVAEKWFRFERGSTGGGGGGVNLHVEDGVSFVKNIAASLNEKKKKRRYSAIILDVDSKDVSVGMSSPPLAFVEASFLTAAKSLLADGGVLVTNVAARNEDMKLETLQALQRVFCDLVCIPLQEDINDIVVGTTGCPRSGVDCRNLFCSSNSNGSHTLLVGEDGASPDRMLTGQSAPEKVSTVEEGVRTMAVGSPEGKQMESDSLGPSMWRSSRVGDVSGVRERLRDLVSIVQENGGDVEGLEAQLTGLIMYRTL</sequence>
<evidence type="ECO:0000313" key="2">
    <source>
        <dbReference type="EMBL" id="CAI8024999.1"/>
    </source>
</evidence>
<dbReference type="EMBL" id="CASHTH010002114">
    <property type="protein sequence ID" value="CAI8024999.1"/>
    <property type="molecule type" value="Genomic_DNA"/>
</dbReference>